<reference evidence="2 3" key="1">
    <citation type="submission" date="2014-04" db="EMBL/GenBank/DDBJ databases">
        <title>The Genome Sequence of Acinetobacter baumanii BIDMC 57.</title>
        <authorList>
            <consortium name="The Broad Institute Genomics Platform"/>
            <consortium name="The Broad Institute Genome Sequencing Center for Infectious Disease"/>
            <person name="Murphy C."/>
            <person name="Cosimi L."/>
            <person name="Cerqueira G."/>
            <person name="Feldgarden M."/>
            <person name="Earl A."/>
            <person name="Spencer M.D."/>
            <person name="Fodor A."/>
            <person name="Sautter R.L."/>
            <person name="Hung D."/>
            <person name="Onderdonk A.B."/>
            <person name="Ernst C."/>
            <person name="Delaney M."/>
            <person name="DuBois A."/>
            <person name="Young S.K."/>
            <person name="Zeng Q."/>
            <person name="Gargeya S."/>
            <person name="Abouelleil A."/>
            <person name="Alvarado L."/>
            <person name="Chapman S.B."/>
            <person name="Gainer-Dewar J."/>
            <person name="Goldberg J."/>
            <person name="Griggs A."/>
            <person name="Gujja S."/>
            <person name="Hansen M."/>
            <person name="Howarth C."/>
            <person name="Imamovic A."/>
            <person name="Larimer J."/>
            <person name="Pearson M."/>
            <person name="Poon T.W."/>
            <person name="Priest M."/>
            <person name="Roberts A."/>
            <person name="Saif S."/>
            <person name="Shea T."/>
            <person name="Sykes S."/>
            <person name="Wortman J."/>
            <person name="Nusbaum C."/>
            <person name="Birren B."/>
        </authorList>
    </citation>
    <scope>NUCLEOTIDE SEQUENCE [LARGE SCALE GENOMIC DNA]</scope>
    <source>
        <strain evidence="2 3">BIDMC 57</strain>
    </source>
</reference>
<evidence type="ECO:0000313" key="3">
    <source>
        <dbReference type="Proteomes" id="UP000027208"/>
    </source>
</evidence>
<proteinExistence type="predicted"/>
<protein>
    <submittedName>
        <fullName evidence="2">Uncharacterized protein</fullName>
    </submittedName>
</protein>
<dbReference type="AlphaFoldDB" id="A0A836MG92"/>
<organism evidence="2 3">
    <name type="scientific">Acinetobacter nosocomialis</name>
    <dbReference type="NCBI Taxonomy" id="106654"/>
    <lineage>
        <taxon>Bacteria</taxon>
        <taxon>Pseudomonadati</taxon>
        <taxon>Pseudomonadota</taxon>
        <taxon>Gammaproteobacteria</taxon>
        <taxon>Moraxellales</taxon>
        <taxon>Moraxellaceae</taxon>
        <taxon>Acinetobacter</taxon>
        <taxon>Acinetobacter calcoaceticus/baumannii complex</taxon>
    </lineage>
</organism>
<accession>A0A836MG92</accession>
<dbReference type="EMBL" id="JMUI01000021">
    <property type="protein sequence ID" value="KDM51696.1"/>
    <property type="molecule type" value="Genomic_DNA"/>
</dbReference>
<evidence type="ECO:0000256" key="1">
    <source>
        <dbReference type="SAM" id="MobiDB-lite"/>
    </source>
</evidence>
<comment type="caution">
    <text evidence="2">The sequence shown here is derived from an EMBL/GenBank/DDBJ whole genome shotgun (WGS) entry which is preliminary data.</text>
</comment>
<evidence type="ECO:0000313" key="2">
    <source>
        <dbReference type="EMBL" id="KDM51696.1"/>
    </source>
</evidence>
<gene>
    <name evidence="2" type="ORF">AE32_03917</name>
</gene>
<feature type="region of interest" description="Disordered" evidence="1">
    <location>
        <begin position="88"/>
        <end position="109"/>
    </location>
</feature>
<feature type="region of interest" description="Disordered" evidence="1">
    <location>
        <begin position="187"/>
        <end position="209"/>
    </location>
</feature>
<feature type="region of interest" description="Disordered" evidence="1">
    <location>
        <begin position="1"/>
        <end position="71"/>
    </location>
</feature>
<sequence length="247" mass="28600">MRSGVEFAHPRQTQLRQQRELWRNGQQQQRRPLDSDCAPQQGRQAEEEHDLPQQGQKMGEPADGIGQAHDTQILVRNMRDFVAEHAGQLAERETTHQPVSRPEGQHRACERRDLGGAGLRVEDHELARQGDQPDQDHRLDLDDAIAAQGHPHDGMLKLHGDEQRHDHAEHGLEDLVIERIERIDDQQAEDDRDQLQQRDHDDQGNDCGQRERDHLFEALVERHHCPLGTKCFDRVQLLFLHRHSSQF</sequence>
<feature type="compositionally biased region" description="Basic and acidic residues" evidence="1">
    <location>
        <begin position="193"/>
        <end position="209"/>
    </location>
</feature>
<name>A0A836MG92_ACINO</name>
<dbReference type="Proteomes" id="UP000027208">
    <property type="component" value="Unassembled WGS sequence"/>
</dbReference>